<dbReference type="InterPro" id="IPR036822">
    <property type="entry name" value="CutC-like_dom_sf"/>
</dbReference>
<gene>
    <name evidence="2" type="primary">cutC</name>
    <name evidence="3" type="ORF">FPL14_18950</name>
</gene>
<dbReference type="GO" id="GO:0005737">
    <property type="term" value="C:cytoplasm"/>
    <property type="evidence" value="ECO:0007669"/>
    <property type="project" value="UniProtKB-SubCell"/>
</dbReference>
<evidence type="ECO:0000256" key="1">
    <source>
        <dbReference type="ARBA" id="ARBA00007768"/>
    </source>
</evidence>
<accession>A0A7G5C1E4</accession>
<comment type="similarity">
    <text evidence="1 2">Belongs to the CutC family.</text>
</comment>
<dbReference type="Gene3D" id="3.20.20.380">
    <property type="entry name" value="Copper homeostasis (CutC) domain"/>
    <property type="match status" value="1"/>
</dbReference>
<dbReference type="PANTHER" id="PTHR12598:SF0">
    <property type="entry name" value="COPPER HOMEOSTASIS PROTEIN CUTC HOMOLOG"/>
    <property type="match status" value="1"/>
</dbReference>
<evidence type="ECO:0000256" key="2">
    <source>
        <dbReference type="HAMAP-Rule" id="MF_00795"/>
    </source>
</evidence>
<dbReference type="Proteomes" id="UP000515679">
    <property type="component" value="Chromosome"/>
</dbReference>
<dbReference type="HAMAP" id="MF_00795">
    <property type="entry name" value="CutC"/>
    <property type="match status" value="1"/>
</dbReference>
<name>A0A7G5C1E4_9BACL</name>
<dbReference type="KEGG" id="cchl:FPL14_18950"/>
<sequence length="228" mass="24556">MLLEVIATSIDDVRRAVSGGADRIELCTGLKEGGMTPSLGLIEAAVQASSVPLHVLIRPHSLSYFYEEDDIRVMIRDIRHAKLAGAAGIVIGALTRENRVDEKTLRILLDEAGGLNVTFHRAFDEARDLDEALEALLAFPQVSRILTSGGKPSILEAIGTIAELQRKTRGTAITILAGAGLTVPGYSEFVRRTSVTEVHFGRGVRVNSSTEGPVDPELVRTVKGYEPT</sequence>
<reference evidence="3 4" key="1">
    <citation type="submission" date="2019-07" db="EMBL/GenBank/DDBJ databases">
        <authorList>
            <person name="Kim J.K."/>
            <person name="Cheong H.-M."/>
            <person name="Choi Y."/>
            <person name="Hwang K.J."/>
            <person name="Lee S."/>
            <person name="Choi C."/>
        </authorList>
    </citation>
    <scope>NUCLEOTIDE SEQUENCE [LARGE SCALE GENOMIC DNA]</scope>
    <source>
        <strain evidence="3 4">KS 22</strain>
    </source>
</reference>
<evidence type="ECO:0000313" key="3">
    <source>
        <dbReference type="EMBL" id="QMV43028.1"/>
    </source>
</evidence>
<dbReference type="GO" id="GO:0005507">
    <property type="term" value="F:copper ion binding"/>
    <property type="evidence" value="ECO:0007669"/>
    <property type="project" value="TreeGrafter"/>
</dbReference>
<keyword evidence="4" id="KW-1185">Reference proteome</keyword>
<dbReference type="InterPro" id="IPR005627">
    <property type="entry name" value="CutC-like"/>
</dbReference>
<dbReference type="EMBL" id="CP041969">
    <property type="protein sequence ID" value="QMV43028.1"/>
    <property type="molecule type" value="Genomic_DNA"/>
</dbReference>
<keyword evidence="2" id="KW-0963">Cytoplasm</keyword>
<organism evidence="3 4">
    <name type="scientific">Cohnella cholangitidis</name>
    <dbReference type="NCBI Taxonomy" id="2598458"/>
    <lineage>
        <taxon>Bacteria</taxon>
        <taxon>Bacillati</taxon>
        <taxon>Bacillota</taxon>
        <taxon>Bacilli</taxon>
        <taxon>Bacillales</taxon>
        <taxon>Paenibacillaceae</taxon>
        <taxon>Cohnella</taxon>
    </lineage>
</organism>
<evidence type="ECO:0000313" key="4">
    <source>
        <dbReference type="Proteomes" id="UP000515679"/>
    </source>
</evidence>
<comment type="subcellular location">
    <subcellularLocation>
        <location evidence="2">Cytoplasm</location>
    </subcellularLocation>
</comment>
<dbReference type="SUPFAM" id="SSF110395">
    <property type="entry name" value="CutC-like"/>
    <property type="match status" value="1"/>
</dbReference>
<dbReference type="PANTHER" id="PTHR12598">
    <property type="entry name" value="COPPER HOMEOSTASIS PROTEIN CUTC"/>
    <property type="match status" value="1"/>
</dbReference>
<protein>
    <recommendedName>
        <fullName evidence="2">PF03932 family protein CutC</fullName>
    </recommendedName>
</protein>
<dbReference type="AlphaFoldDB" id="A0A7G5C1E4"/>
<comment type="caution">
    <text evidence="2">Once thought to be involved in copper homeostasis, experiments in E.coli have shown this is not the case.</text>
</comment>
<dbReference type="RefSeq" id="WP_182299259.1">
    <property type="nucleotide sequence ID" value="NZ_CP041969.1"/>
</dbReference>
<proteinExistence type="inferred from homology"/>
<dbReference type="Pfam" id="PF03932">
    <property type="entry name" value="CutC"/>
    <property type="match status" value="1"/>
</dbReference>